<dbReference type="Pfam" id="PF11185">
    <property type="entry name" value="DUF2971"/>
    <property type="match status" value="1"/>
</dbReference>
<protein>
    <submittedName>
        <fullName evidence="1">DUF2971 domain-containing protein</fullName>
    </submittedName>
</protein>
<reference evidence="1 2" key="1">
    <citation type="submission" date="2020-08" db="EMBL/GenBank/DDBJ databases">
        <title>Genome public.</title>
        <authorList>
            <person name="Liu C."/>
            <person name="Sun Q."/>
        </authorList>
    </citation>
    <scope>NUCLEOTIDE SEQUENCE [LARGE SCALE GENOMIC DNA]</scope>
    <source>
        <strain evidence="1 2">New-38</strain>
    </source>
</reference>
<evidence type="ECO:0000313" key="1">
    <source>
        <dbReference type="EMBL" id="MBC5730436.1"/>
    </source>
</evidence>
<dbReference type="EMBL" id="JACOPR010000003">
    <property type="protein sequence ID" value="MBC5730436.1"/>
    <property type="molecule type" value="Genomic_DNA"/>
</dbReference>
<dbReference type="RefSeq" id="WP_186963341.1">
    <property type="nucleotide sequence ID" value="NZ_JACOPR010000003.1"/>
</dbReference>
<keyword evidence="2" id="KW-1185">Reference proteome</keyword>
<comment type="caution">
    <text evidence="1">The sequence shown here is derived from an EMBL/GenBank/DDBJ whole genome shotgun (WGS) entry which is preliminary data.</text>
</comment>
<organism evidence="1 2">
    <name type="scientific">Pseudoflavonifractor hominis</name>
    <dbReference type="NCBI Taxonomy" id="2763059"/>
    <lineage>
        <taxon>Bacteria</taxon>
        <taxon>Bacillati</taxon>
        <taxon>Bacillota</taxon>
        <taxon>Clostridia</taxon>
        <taxon>Eubacteriales</taxon>
        <taxon>Oscillospiraceae</taxon>
        <taxon>Pseudoflavonifractor</taxon>
    </lineage>
</organism>
<proteinExistence type="predicted"/>
<dbReference type="Proteomes" id="UP000660021">
    <property type="component" value="Unassembled WGS sequence"/>
</dbReference>
<sequence>MSLLDEFYANLGASSQVAFHEKFMPAQYRGKLYHYTSPVGLTSILFGDPKAMTLWASRCDAQNDSLEGKVAVDIYKKVCAEIDGAESIGLNTILPTRTLLMQSKVDGKIKTIRPECEDFICCFSKSPDSLPMWNYYAKGNAYEGYNIGVDIDKLKDSLLHNYQDLEVSSKIYPVIYDEVEQKNLVKSFMQAVLSKYDPKHDTSVRYAISNQLAMWRLLFKSKYFEHEKEVRVIISVAKGTSIKKPPMDIKYRANGMYIIPYIEMKIDKNCMTSIMFGPQQWNEKQKKNQTEIIKDVIWRNRYSVDVTHSEVPIRY</sequence>
<evidence type="ECO:0000313" key="2">
    <source>
        <dbReference type="Proteomes" id="UP000660021"/>
    </source>
</evidence>
<name>A0ABR7HSN9_9FIRM</name>
<dbReference type="InterPro" id="IPR021352">
    <property type="entry name" value="DUF2971"/>
</dbReference>
<accession>A0ABR7HSN9</accession>
<gene>
    <name evidence="1" type="ORF">H8S34_06270</name>
</gene>